<evidence type="ECO:0000313" key="2">
    <source>
        <dbReference type="Proteomes" id="UP000830671"/>
    </source>
</evidence>
<sequence length="115" mass="13117">MGIFLRIKCNTSFPNSELNTKIVETVKTKGRQVHKYLPLSTPICSRPRPLKVHRHRCVQRASSIYLPTKKLRAVNLPNNTSPQDKHGHDLVHNVPSFSPESLVLKTQIGMLHLEF</sequence>
<protein>
    <submittedName>
        <fullName evidence="1">Uncharacterized protein</fullName>
    </submittedName>
</protein>
<dbReference type="KEGG" id="clup:CLUP02_01289"/>
<reference evidence="1" key="1">
    <citation type="journal article" date="2021" name="Mol. Plant Microbe Interact.">
        <title>Complete Genome Sequence of the Plant-Pathogenic Fungus Colletotrichum lupini.</title>
        <authorList>
            <person name="Baroncelli R."/>
            <person name="Pensec F."/>
            <person name="Da Lio D."/>
            <person name="Boufleur T."/>
            <person name="Vicente I."/>
            <person name="Sarrocco S."/>
            <person name="Picot A."/>
            <person name="Baraldi E."/>
            <person name="Sukno S."/>
            <person name="Thon M."/>
            <person name="Le Floch G."/>
        </authorList>
    </citation>
    <scope>NUCLEOTIDE SEQUENCE</scope>
    <source>
        <strain evidence="1">IMI 504893</strain>
    </source>
</reference>
<proteinExistence type="predicted"/>
<accession>A0A9Q8SCM9</accession>
<dbReference type="GeneID" id="73335341"/>
<organism evidence="1 2">
    <name type="scientific">Colletotrichum lupini</name>
    <dbReference type="NCBI Taxonomy" id="145971"/>
    <lineage>
        <taxon>Eukaryota</taxon>
        <taxon>Fungi</taxon>
        <taxon>Dikarya</taxon>
        <taxon>Ascomycota</taxon>
        <taxon>Pezizomycotina</taxon>
        <taxon>Sordariomycetes</taxon>
        <taxon>Hypocreomycetidae</taxon>
        <taxon>Glomerellales</taxon>
        <taxon>Glomerellaceae</taxon>
        <taxon>Colletotrichum</taxon>
        <taxon>Colletotrichum acutatum species complex</taxon>
    </lineage>
</organism>
<gene>
    <name evidence="1" type="ORF">CLUP02_01289</name>
</gene>
<dbReference type="EMBL" id="CP019471">
    <property type="protein sequence ID" value="UQC74638.1"/>
    <property type="molecule type" value="Genomic_DNA"/>
</dbReference>
<dbReference type="AlphaFoldDB" id="A0A9Q8SCM9"/>
<keyword evidence="2" id="KW-1185">Reference proteome</keyword>
<name>A0A9Q8SCM9_9PEZI</name>
<dbReference type="Proteomes" id="UP000830671">
    <property type="component" value="Chromosome 1"/>
</dbReference>
<evidence type="ECO:0000313" key="1">
    <source>
        <dbReference type="EMBL" id="UQC74638.1"/>
    </source>
</evidence>
<dbReference type="RefSeq" id="XP_049136288.1">
    <property type="nucleotide sequence ID" value="XM_049280331.1"/>
</dbReference>